<comment type="caution">
    <text evidence="2">The sequence shown here is derived from an EMBL/GenBank/DDBJ whole genome shotgun (WGS) entry which is preliminary data.</text>
</comment>
<proteinExistence type="predicted"/>
<evidence type="ECO:0000313" key="2">
    <source>
        <dbReference type="EMBL" id="MFC4803776.1"/>
    </source>
</evidence>
<gene>
    <name evidence="2" type="ORF">ACFO4R_01650</name>
</gene>
<evidence type="ECO:0000256" key="1">
    <source>
        <dbReference type="SAM" id="SignalP"/>
    </source>
</evidence>
<feature type="chain" id="PRO_5046831691" description="DUF4878 domain-containing protein" evidence="1">
    <location>
        <begin position="24"/>
        <end position="161"/>
    </location>
</feature>
<feature type="signal peptide" evidence="1">
    <location>
        <begin position="1"/>
        <end position="23"/>
    </location>
</feature>
<evidence type="ECO:0008006" key="4">
    <source>
        <dbReference type="Google" id="ProtNLM"/>
    </source>
</evidence>
<evidence type="ECO:0000313" key="3">
    <source>
        <dbReference type="Proteomes" id="UP001595916"/>
    </source>
</evidence>
<dbReference type="EMBL" id="JBHSHL010000005">
    <property type="protein sequence ID" value="MFC4803776.1"/>
    <property type="molecule type" value="Genomic_DNA"/>
</dbReference>
<keyword evidence="3" id="KW-1185">Reference proteome</keyword>
<keyword evidence="1" id="KW-0732">Signal</keyword>
<dbReference type="Proteomes" id="UP001595916">
    <property type="component" value="Unassembled WGS sequence"/>
</dbReference>
<reference evidence="3" key="1">
    <citation type="journal article" date="2019" name="Int. J. Syst. Evol. Microbiol.">
        <title>The Global Catalogue of Microorganisms (GCM) 10K type strain sequencing project: providing services to taxonomists for standard genome sequencing and annotation.</title>
        <authorList>
            <consortium name="The Broad Institute Genomics Platform"/>
            <consortium name="The Broad Institute Genome Sequencing Center for Infectious Disease"/>
            <person name="Wu L."/>
            <person name="Ma J."/>
        </authorList>
    </citation>
    <scope>NUCLEOTIDE SEQUENCE [LARGE SCALE GENOMIC DNA]</scope>
    <source>
        <strain evidence="3">CCUG 46385</strain>
    </source>
</reference>
<name>A0ABV9QJE1_9FIRM</name>
<accession>A0ABV9QJE1</accession>
<dbReference type="RefSeq" id="WP_379787236.1">
    <property type="nucleotide sequence ID" value="NZ_JBHSHL010000005.1"/>
</dbReference>
<sequence length="161" mass="18232">MVKKFVSVFLLSLMLVSVSVSYANPSSNETLSQKEVVQILENIDTENSPIIKKPEELNVSTTSNTIVISGKGREKEKVIIELYYKVKDDYVFDKQPIEVTLGPLGVFSKEVAIKNSFGSSTKELFVLVKIQRKNEWIVDARKMVYSDISDIKKSLENIRKP</sequence>
<protein>
    <recommendedName>
        <fullName evidence="4">DUF4878 domain-containing protein</fullName>
    </recommendedName>
</protein>
<organism evidence="2 3">
    <name type="scientific">Filifactor villosus</name>
    <dbReference type="NCBI Taxonomy" id="29374"/>
    <lineage>
        <taxon>Bacteria</taxon>
        <taxon>Bacillati</taxon>
        <taxon>Bacillota</taxon>
        <taxon>Clostridia</taxon>
        <taxon>Peptostreptococcales</taxon>
        <taxon>Filifactoraceae</taxon>
        <taxon>Filifactor</taxon>
    </lineage>
</organism>